<sequence>MKETNPEYLIHEDYSINMEEISKRLAEIHKTYIPKDDPIMMIVSIHNAYLNQLKEMHNKHGDALKKMIGDNAGQIVDALSQTTVNKLKSNLKDYVTFQRDLRWCTGIIALSAIVNVLVLIGRAYG</sequence>
<gene>
    <name evidence="2" type="ORF">AXF15_12335</name>
</gene>
<keyword evidence="3" id="KW-1185">Reference proteome</keyword>
<keyword evidence="1" id="KW-1133">Transmembrane helix</keyword>
<reference evidence="3" key="1">
    <citation type="submission" date="2016-02" db="EMBL/GenBank/DDBJ databases">
        <authorList>
            <person name="Holder M.E."/>
            <person name="Ajami N.J."/>
            <person name="Petrosino J.F."/>
        </authorList>
    </citation>
    <scope>NUCLEOTIDE SEQUENCE [LARGE SCALE GENOMIC DNA]</scope>
    <source>
        <strain evidence="3">DSM 12838</strain>
    </source>
</reference>
<dbReference type="AlphaFoldDB" id="A0A0X8JRR3"/>
<organism evidence="2 3">
    <name type="scientific">Desulfomicrobium orale DSM 12838</name>
    <dbReference type="NCBI Taxonomy" id="888061"/>
    <lineage>
        <taxon>Bacteria</taxon>
        <taxon>Pseudomonadati</taxon>
        <taxon>Thermodesulfobacteriota</taxon>
        <taxon>Desulfovibrionia</taxon>
        <taxon>Desulfovibrionales</taxon>
        <taxon>Desulfomicrobiaceae</taxon>
        <taxon>Desulfomicrobium</taxon>
    </lineage>
</organism>
<evidence type="ECO:0000256" key="1">
    <source>
        <dbReference type="SAM" id="Phobius"/>
    </source>
</evidence>
<name>A0A0X8JRR3_9BACT</name>
<evidence type="ECO:0000313" key="2">
    <source>
        <dbReference type="EMBL" id="AMD93809.1"/>
    </source>
</evidence>
<proteinExistence type="predicted"/>
<dbReference type="KEGG" id="doa:AXF15_12335"/>
<keyword evidence="1" id="KW-0812">Transmembrane</keyword>
<dbReference type="STRING" id="888061.AXF15_12335"/>
<evidence type="ECO:0000313" key="3">
    <source>
        <dbReference type="Proteomes" id="UP000063964"/>
    </source>
</evidence>
<feature type="transmembrane region" description="Helical" evidence="1">
    <location>
        <begin position="101"/>
        <end position="124"/>
    </location>
</feature>
<dbReference type="EMBL" id="CP014230">
    <property type="protein sequence ID" value="AMD93809.1"/>
    <property type="molecule type" value="Genomic_DNA"/>
</dbReference>
<dbReference type="Proteomes" id="UP000063964">
    <property type="component" value="Chromosome"/>
</dbReference>
<keyword evidence="1" id="KW-0472">Membrane</keyword>
<dbReference type="RefSeq" id="WP_066608059.1">
    <property type="nucleotide sequence ID" value="NZ_CP014230.1"/>
</dbReference>
<protein>
    <submittedName>
        <fullName evidence="2">Uncharacterized protein</fullName>
    </submittedName>
</protein>
<accession>A0A0X8JRR3</accession>